<dbReference type="FunFam" id="3.30.70.270:FF:000001">
    <property type="entry name" value="Diguanylate cyclase domain protein"/>
    <property type="match status" value="1"/>
</dbReference>
<dbReference type="PROSITE" id="PS50113">
    <property type="entry name" value="PAC"/>
    <property type="match status" value="2"/>
</dbReference>
<protein>
    <submittedName>
        <fullName evidence="5">Sensor domain-containing diguanylate cyclase</fullName>
    </submittedName>
</protein>
<dbReference type="CDD" id="cd01949">
    <property type="entry name" value="GGDEF"/>
    <property type="match status" value="1"/>
</dbReference>
<dbReference type="SMART" id="SM00267">
    <property type="entry name" value="GGDEF"/>
    <property type="match status" value="1"/>
</dbReference>
<dbReference type="EMBL" id="CP035033">
    <property type="protein sequence ID" value="QAB16375.1"/>
    <property type="molecule type" value="Genomic_DNA"/>
</dbReference>
<dbReference type="Pfam" id="PF00990">
    <property type="entry name" value="GGDEF"/>
    <property type="match status" value="1"/>
</dbReference>
<dbReference type="InterPro" id="IPR001610">
    <property type="entry name" value="PAC"/>
</dbReference>
<dbReference type="InterPro" id="IPR029787">
    <property type="entry name" value="Nucleotide_cyclase"/>
</dbReference>
<dbReference type="PROSITE" id="PS50887">
    <property type="entry name" value="GGDEF"/>
    <property type="match status" value="1"/>
</dbReference>
<feature type="domain" description="PAC" evidence="3">
    <location>
        <begin position="86"/>
        <end position="138"/>
    </location>
</feature>
<dbReference type="InterPro" id="IPR035965">
    <property type="entry name" value="PAS-like_dom_sf"/>
</dbReference>
<dbReference type="InterPro" id="IPR000014">
    <property type="entry name" value="PAS"/>
</dbReference>
<reference evidence="5 6" key="1">
    <citation type="journal article" date="2018" name="Environ. Microbiol.">
        <title>Genomes of ubiquitous marine and hypersaline Hydrogenovibrio, Thiomicrorhabdus and Thiomicrospira spp. encode a diversity of mechanisms to sustain chemolithoautotrophy in heterogeneous environments.</title>
        <authorList>
            <person name="Scott K.M."/>
            <person name="Williams J."/>
            <person name="Porter C.M.B."/>
            <person name="Russel S."/>
            <person name="Harmer T.L."/>
            <person name="Paul J.H."/>
            <person name="Antonen K.M."/>
            <person name="Bridges M.K."/>
            <person name="Camper G.J."/>
            <person name="Campla C.K."/>
            <person name="Casella L.G."/>
            <person name="Chase E."/>
            <person name="Conrad J.W."/>
            <person name="Cruz M.C."/>
            <person name="Dunlap D.S."/>
            <person name="Duran L."/>
            <person name="Fahsbender E.M."/>
            <person name="Goldsmith D.B."/>
            <person name="Keeley R.F."/>
            <person name="Kondoff M.R."/>
            <person name="Kussy B.I."/>
            <person name="Lane M.K."/>
            <person name="Lawler S."/>
            <person name="Leigh B.A."/>
            <person name="Lewis C."/>
            <person name="Lostal L.M."/>
            <person name="Marking D."/>
            <person name="Mancera P.A."/>
            <person name="McClenthan E.C."/>
            <person name="McIntyre E.A."/>
            <person name="Mine J.A."/>
            <person name="Modi S."/>
            <person name="Moore B.D."/>
            <person name="Morgan W.A."/>
            <person name="Nelson K.M."/>
            <person name="Nguyen K.N."/>
            <person name="Ogburn N."/>
            <person name="Parrino D.G."/>
            <person name="Pedapudi A.D."/>
            <person name="Pelham R.P."/>
            <person name="Preece A.M."/>
            <person name="Rampersad E.A."/>
            <person name="Richardson J.C."/>
            <person name="Rodgers C.M."/>
            <person name="Schaffer B.L."/>
            <person name="Sheridan N.E."/>
            <person name="Solone M.R."/>
            <person name="Staley Z.R."/>
            <person name="Tabuchi M."/>
            <person name="Waide R.J."/>
            <person name="Wanjugi P.W."/>
            <person name="Young S."/>
            <person name="Clum A."/>
            <person name="Daum C."/>
            <person name="Huntemann M."/>
            <person name="Ivanova N."/>
            <person name="Kyrpides N."/>
            <person name="Mikhailova N."/>
            <person name="Palaniappan K."/>
            <person name="Pillay M."/>
            <person name="Reddy T.B.K."/>
            <person name="Shapiro N."/>
            <person name="Stamatis D."/>
            <person name="Varghese N."/>
            <person name="Woyke T."/>
            <person name="Boden R."/>
            <person name="Freyermuth S.K."/>
            <person name="Kerfeld C.A."/>
        </authorList>
    </citation>
    <scope>NUCLEOTIDE SEQUENCE [LARGE SCALE GENOMIC DNA]</scope>
    <source>
        <strain evidence="5 6">JR-2</strain>
    </source>
</reference>
<dbReference type="SMART" id="SM00086">
    <property type="entry name" value="PAC"/>
    <property type="match status" value="2"/>
</dbReference>
<dbReference type="KEGG" id="htr:EPV75_00670"/>
<gene>
    <name evidence="5" type="ORF">EPV75_00670</name>
</gene>
<organism evidence="5 6">
    <name type="scientific">Hydrogenovibrio thermophilus</name>
    <dbReference type="NCBI Taxonomy" id="265883"/>
    <lineage>
        <taxon>Bacteria</taxon>
        <taxon>Pseudomonadati</taxon>
        <taxon>Pseudomonadota</taxon>
        <taxon>Gammaproteobacteria</taxon>
        <taxon>Thiotrichales</taxon>
        <taxon>Piscirickettsiaceae</taxon>
        <taxon>Hydrogenovibrio</taxon>
    </lineage>
</organism>
<dbReference type="Proteomes" id="UP000285478">
    <property type="component" value="Chromosome"/>
</dbReference>
<feature type="domain" description="GGDEF" evidence="4">
    <location>
        <begin position="292"/>
        <end position="419"/>
    </location>
</feature>
<dbReference type="InterPro" id="IPR052163">
    <property type="entry name" value="DGC-Regulatory_Protein"/>
</dbReference>
<dbReference type="InterPro" id="IPR000700">
    <property type="entry name" value="PAS-assoc_C"/>
</dbReference>
<evidence type="ECO:0000259" key="4">
    <source>
        <dbReference type="PROSITE" id="PS50887"/>
    </source>
</evidence>
<evidence type="ECO:0000259" key="2">
    <source>
        <dbReference type="PROSITE" id="PS50112"/>
    </source>
</evidence>
<evidence type="ECO:0000256" key="1">
    <source>
        <dbReference type="ARBA" id="ARBA00001946"/>
    </source>
</evidence>
<dbReference type="InterPro" id="IPR000160">
    <property type="entry name" value="GGDEF_dom"/>
</dbReference>
<keyword evidence="6" id="KW-1185">Reference proteome</keyword>
<dbReference type="Gene3D" id="3.30.70.270">
    <property type="match status" value="1"/>
</dbReference>
<feature type="domain" description="PAC" evidence="3">
    <location>
        <begin position="206"/>
        <end position="260"/>
    </location>
</feature>
<dbReference type="SMART" id="SM00091">
    <property type="entry name" value="PAS"/>
    <property type="match status" value="2"/>
</dbReference>
<proteinExistence type="predicted"/>
<evidence type="ECO:0000313" key="6">
    <source>
        <dbReference type="Proteomes" id="UP000285478"/>
    </source>
</evidence>
<dbReference type="CDD" id="cd00130">
    <property type="entry name" value="PAS"/>
    <property type="match status" value="2"/>
</dbReference>
<accession>A0A410H628</accession>
<feature type="domain" description="PAS" evidence="2">
    <location>
        <begin position="135"/>
        <end position="181"/>
    </location>
</feature>
<dbReference type="PROSITE" id="PS50112">
    <property type="entry name" value="PAS"/>
    <property type="match status" value="1"/>
</dbReference>
<dbReference type="GO" id="GO:0003824">
    <property type="term" value="F:catalytic activity"/>
    <property type="evidence" value="ECO:0007669"/>
    <property type="project" value="UniProtKB-ARBA"/>
</dbReference>
<sequence length="419" mass="47655">MFDTGSRLLQQKIIDLINNSETVVFYCEYAPKWPVRYLTDNFAAFGYDPEALYRQELCYQDLIHPKDLAPLEQEVAAKARDGDSHLAKTIRLRKPDGDYAWVDIRLTFERNAAGDVTHLLGKIVDVTDKVQAEERLKIFAKVIEQTADFVKITDRDGRLVFVNQALLDKTGYTEDELLGKTPGMLKSEMQDQTKAKALWDKILSGQVYQNRIMNRCKDGSTYHEDTTISPIFNADGDIEYFVSTGKDVSEQVKMQQALNEMAMKDVLTGLCNRRHLTGVIETEMRQRMQNGQTFSLILFDVDHFKQINDDYGHDVGDEILIEIARLAKRLSPDIDHVGRWGGEEFLLLGLDLELPSALGLAEVLRDEVACFDFPTVGRVTVSVGVTLCREEDTEADLFKRADQALYQAKHNGRNRVEVF</sequence>
<dbReference type="NCBIfam" id="TIGR00254">
    <property type="entry name" value="GGDEF"/>
    <property type="match status" value="1"/>
</dbReference>
<dbReference type="PANTHER" id="PTHR46663:SF4">
    <property type="entry name" value="DIGUANYLATE CYCLASE DGCT-RELATED"/>
    <property type="match status" value="1"/>
</dbReference>
<dbReference type="InterPro" id="IPR013655">
    <property type="entry name" value="PAS_fold_3"/>
</dbReference>
<dbReference type="PANTHER" id="PTHR46663">
    <property type="entry name" value="DIGUANYLATE CYCLASE DGCT-RELATED"/>
    <property type="match status" value="1"/>
</dbReference>
<dbReference type="InterPro" id="IPR043128">
    <property type="entry name" value="Rev_trsase/Diguanyl_cyclase"/>
</dbReference>
<comment type="cofactor">
    <cofactor evidence="1">
        <name>Mg(2+)</name>
        <dbReference type="ChEBI" id="CHEBI:18420"/>
    </cofactor>
</comment>
<dbReference type="NCBIfam" id="TIGR00229">
    <property type="entry name" value="sensory_box"/>
    <property type="match status" value="2"/>
</dbReference>
<dbReference type="Pfam" id="PF08447">
    <property type="entry name" value="PAS_3"/>
    <property type="match status" value="1"/>
</dbReference>
<dbReference type="AlphaFoldDB" id="A0A410H628"/>
<evidence type="ECO:0000313" key="5">
    <source>
        <dbReference type="EMBL" id="QAB16375.1"/>
    </source>
</evidence>
<dbReference type="Pfam" id="PF13426">
    <property type="entry name" value="PAS_9"/>
    <property type="match status" value="1"/>
</dbReference>
<dbReference type="SUPFAM" id="SSF55785">
    <property type="entry name" value="PYP-like sensor domain (PAS domain)"/>
    <property type="match status" value="2"/>
</dbReference>
<name>A0A410H628_9GAMM</name>
<dbReference type="SUPFAM" id="SSF55073">
    <property type="entry name" value="Nucleotide cyclase"/>
    <property type="match status" value="1"/>
</dbReference>
<evidence type="ECO:0000259" key="3">
    <source>
        <dbReference type="PROSITE" id="PS50113"/>
    </source>
</evidence>
<dbReference type="Gene3D" id="3.30.450.20">
    <property type="entry name" value="PAS domain"/>
    <property type="match status" value="2"/>
</dbReference>